<dbReference type="EMBL" id="MFUO01000018">
    <property type="protein sequence ID" value="OGI83868.1"/>
    <property type="molecule type" value="Genomic_DNA"/>
</dbReference>
<dbReference type="Proteomes" id="UP000178184">
    <property type="component" value="Unassembled WGS sequence"/>
</dbReference>
<proteinExistence type="predicted"/>
<name>A0A1F6WPQ7_9BACT</name>
<sequence>MENYYTNKKQEKLDFKQIILGHYKKILEISTVEYHGGYTKYGAGQDASTEYITDKRKEFIQAVETLALALYPHFDKEMKKVYTIFLNDDKLLHKKYADADGFIRGHEDENNKVKHSIKRLELMQDLFRDLGSLMFRLDYFKTSAYSEGDVDFIDVDSSGKQDKDVQEE</sequence>
<accession>A0A1F6WPQ7</accession>
<protein>
    <submittedName>
        <fullName evidence="1">Uncharacterized protein</fullName>
    </submittedName>
</protein>
<dbReference type="AlphaFoldDB" id="A0A1F6WPQ7"/>
<comment type="caution">
    <text evidence="1">The sequence shown here is derived from an EMBL/GenBank/DDBJ whole genome shotgun (WGS) entry which is preliminary data.</text>
</comment>
<evidence type="ECO:0000313" key="2">
    <source>
        <dbReference type="Proteomes" id="UP000178184"/>
    </source>
</evidence>
<gene>
    <name evidence="1" type="ORF">A2903_01490</name>
</gene>
<evidence type="ECO:0000313" key="1">
    <source>
        <dbReference type="EMBL" id="OGI83868.1"/>
    </source>
</evidence>
<organism evidence="1 2">
    <name type="scientific">Candidatus Nomurabacteria bacterium RIFCSPLOWO2_01_FULL_33_17</name>
    <dbReference type="NCBI Taxonomy" id="1801764"/>
    <lineage>
        <taxon>Bacteria</taxon>
        <taxon>Candidatus Nomuraibacteriota</taxon>
    </lineage>
</organism>
<reference evidence="1 2" key="1">
    <citation type="journal article" date="2016" name="Nat. Commun.">
        <title>Thousands of microbial genomes shed light on interconnected biogeochemical processes in an aquifer system.</title>
        <authorList>
            <person name="Anantharaman K."/>
            <person name="Brown C.T."/>
            <person name="Hug L.A."/>
            <person name="Sharon I."/>
            <person name="Castelle C.J."/>
            <person name="Probst A.J."/>
            <person name="Thomas B.C."/>
            <person name="Singh A."/>
            <person name="Wilkins M.J."/>
            <person name="Karaoz U."/>
            <person name="Brodie E.L."/>
            <person name="Williams K.H."/>
            <person name="Hubbard S.S."/>
            <person name="Banfield J.F."/>
        </authorList>
    </citation>
    <scope>NUCLEOTIDE SEQUENCE [LARGE SCALE GENOMIC DNA]</scope>
</reference>
<dbReference type="STRING" id="1801764.A2903_01490"/>